<reference evidence="2" key="1">
    <citation type="submission" date="2023-03" db="EMBL/GenBank/DDBJ databases">
        <title>Selenobaculum gbiensis gen. nov. sp. nov., a new bacterium isolated from the gut microbiota of IBD patient.</title>
        <authorList>
            <person name="Yeo S."/>
            <person name="Park H."/>
            <person name="Huh C.S."/>
        </authorList>
    </citation>
    <scope>NUCLEOTIDE SEQUENCE</scope>
    <source>
        <strain evidence="2">ICN-92133</strain>
    </source>
</reference>
<dbReference type="NCBIfam" id="TIGR02669">
    <property type="entry name" value="SpoIID_LytB"/>
    <property type="match status" value="1"/>
</dbReference>
<dbReference type="Pfam" id="PF08486">
    <property type="entry name" value="SpoIID"/>
    <property type="match status" value="1"/>
</dbReference>
<organism evidence="2 3">
    <name type="scientific">Selenobaculum gibii</name>
    <dbReference type="NCBI Taxonomy" id="3054208"/>
    <lineage>
        <taxon>Bacteria</taxon>
        <taxon>Bacillati</taxon>
        <taxon>Bacillota</taxon>
        <taxon>Negativicutes</taxon>
        <taxon>Selenomonadales</taxon>
        <taxon>Selenomonadaceae</taxon>
        <taxon>Selenobaculum</taxon>
    </lineage>
</organism>
<dbReference type="RefSeq" id="WP_309320618.1">
    <property type="nucleotide sequence ID" value="NZ_CP120678.1"/>
</dbReference>
<evidence type="ECO:0000313" key="3">
    <source>
        <dbReference type="Proteomes" id="UP001243623"/>
    </source>
</evidence>
<accession>A0A9Y2EU83</accession>
<dbReference type="InterPro" id="IPR013486">
    <property type="entry name" value="SpoIID/LytB"/>
</dbReference>
<sequence length="308" mass="33734">MQRLFLIVFLILSVLLGGCNNDMQKNDNLQQNKKVSDEPTISVYMHKTGETKQMKLEEYLCGVVAGEMHNDWELEALAAQAIIARTFTLQALEKGQLTSKGTQASTDIEEFQAYNADAINDRVKQAVELTRGKVATYAGSPIIGWFHASAGGKTAMAKEGLAYKYDEPPYIQSVDSPDDLAPADVQNWQVAFSQADVLKALNNPALVEIKSARIGQKGPSGRAISLVFNDAMEISASSFRLAIGSTKLKSTLLDKIEVQGDQIIFSGKGYGHGVGLSQWGARKMAVEGKKAEDIVSHYFKGIKIEKRW</sequence>
<dbReference type="InterPro" id="IPR013693">
    <property type="entry name" value="SpoIID/LytB_N"/>
</dbReference>
<dbReference type="PROSITE" id="PS51257">
    <property type="entry name" value="PROKAR_LIPOPROTEIN"/>
    <property type="match status" value="1"/>
</dbReference>
<feature type="domain" description="Sporulation stage II protein D amidase enhancer LytB N-terminal" evidence="1">
    <location>
        <begin position="45"/>
        <end position="137"/>
    </location>
</feature>
<name>A0A9Y2EU83_9FIRM</name>
<keyword evidence="3" id="KW-1185">Reference proteome</keyword>
<dbReference type="EMBL" id="CP120678">
    <property type="protein sequence ID" value="WIW71345.1"/>
    <property type="molecule type" value="Genomic_DNA"/>
</dbReference>
<protein>
    <submittedName>
        <fullName evidence="2">SpoIID/LytB domain-containing protein</fullName>
    </submittedName>
</protein>
<evidence type="ECO:0000259" key="1">
    <source>
        <dbReference type="Pfam" id="PF08486"/>
    </source>
</evidence>
<dbReference type="GO" id="GO:0030435">
    <property type="term" value="P:sporulation resulting in formation of a cellular spore"/>
    <property type="evidence" value="ECO:0007669"/>
    <property type="project" value="InterPro"/>
</dbReference>
<dbReference type="AlphaFoldDB" id="A0A9Y2EU83"/>
<proteinExistence type="predicted"/>
<evidence type="ECO:0000313" key="2">
    <source>
        <dbReference type="EMBL" id="WIW71345.1"/>
    </source>
</evidence>
<gene>
    <name evidence="2" type="ORF">P3F81_03255</name>
</gene>
<dbReference type="KEGG" id="sgbi:P3F81_03255"/>
<dbReference type="Proteomes" id="UP001243623">
    <property type="component" value="Chromosome"/>
</dbReference>